<dbReference type="EMBL" id="NEXM01000023">
    <property type="protein sequence ID" value="PSN98865.1"/>
    <property type="molecule type" value="Genomic_DNA"/>
</dbReference>
<dbReference type="PANTHER" id="PTHR22916:SF3">
    <property type="entry name" value="UDP-GLCNAC:BETAGAL BETA-1,3-N-ACETYLGLUCOSAMINYLTRANSFERASE-LIKE PROTEIN 1"/>
    <property type="match status" value="1"/>
</dbReference>
<dbReference type="InterPro" id="IPR029044">
    <property type="entry name" value="Nucleotide-diphossugar_trans"/>
</dbReference>
<dbReference type="Proteomes" id="UP000240381">
    <property type="component" value="Unassembled WGS sequence"/>
</dbReference>
<evidence type="ECO:0000313" key="2">
    <source>
        <dbReference type="EMBL" id="PSN98865.1"/>
    </source>
</evidence>
<dbReference type="AlphaFoldDB" id="A0A2R6BJS2"/>
<gene>
    <name evidence="2" type="ORF">B9Q11_01715</name>
</gene>
<dbReference type="Gene3D" id="3.90.550.10">
    <property type="entry name" value="Spore Coat Polysaccharide Biosynthesis Protein SpsA, Chain A"/>
    <property type="match status" value="1"/>
</dbReference>
<evidence type="ECO:0000259" key="1">
    <source>
        <dbReference type="Pfam" id="PF00535"/>
    </source>
</evidence>
<sequence>MNTGFSCAKGEYIARLDSDDIFHPEKLSLEVKFFDFNRQVDFSLTGAWIINENGTTISSSILKPVEIKELKKNTLKLFMNSKLTHIVTPTLFARRKVYENEKFDPCIQVGEDWDFLIRIFKRFNFHYFPYELYGYRVRKNSLSRNPGFKWLNQKSQMLIAIKYFRGCGAADKFWLIRKVCGKTLYMLFDLKEYYRSRLIAKQYLL</sequence>
<comment type="caution">
    <text evidence="2">The sequence shown here is derived from an EMBL/GenBank/DDBJ whole genome shotgun (WGS) entry which is preliminary data.</text>
</comment>
<dbReference type="PANTHER" id="PTHR22916">
    <property type="entry name" value="GLYCOSYLTRANSFERASE"/>
    <property type="match status" value="1"/>
</dbReference>
<dbReference type="SUPFAM" id="SSF53448">
    <property type="entry name" value="Nucleotide-diphospho-sugar transferases"/>
    <property type="match status" value="1"/>
</dbReference>
<dbReference type="InterPro" id="IPR001173">
    <property type="entry name" value="Glyco_trans_2-like"/>
</dbReference>
<organism evidence="2 3">
    <name type="scientific">Candidatus Marsarchaeota G2 archaeon ECH_B_SAG-F08</name>
    <dbReference type="NCBI Taxonomy" id="1978165"/>
    <lineage>
        <taxon>Archaea</taxon>
        <taxon>Candidatus Marsarchaeota</taxon>
        <taxon>Candidatus Marsarchaeota group 2</taxon>
    </lineage>
</organism>
<accession>A0A2R6BJS2</accession>
<proteinExistence type="predicted"/>
<feature type="domain" description="Glycosyltransferase 2-like" evidence="1">
    <location>
        <begin position="1"/>
        <end position="98"/>
    </location>
</feature>
<reference evidence="2 3" key="1">
    <citation type="submission" date="2017-04" db="EMBL/GenBank/DDBJ databases">
        <title>Novel microbial lineages endemic to geothermal iron-oxide mats fill important gaps in the evolutionary history of Archaea.</title>
        <authorList>
            <person name="Jay Z.J."/>
            <person name="Beam J.P."/>
            <person name="Dlakic M."/>
            <person name="Rusch D.B."/>
            <person name="Kozubal M.A."/>
            <person name="Inskeep W.P."/>
        </authorList>
    </citation>
    <scope>NUCLEOTIDE SEQUENCE [LARGE SCALE GENOMIC DNA]</scope>
    <source>
        <strain evidence="2">ECH_B_SAG-F08</strain>
    </source>
</reference>
<name>A0A2R6BJS2_9ARCH</name>
<evidence type="ECO:0000313" key="3">
    <source>
        <dbReference type="Proteomes" id="UP000240381"/>
    </source>
</evidence>
<protein>
    <recommendedName>
        <fullName evidence="1">Glycosyltransferase 2-like domain-containing protein</fullName>
    </recommendedName>
</protein>
<dbReference type="GO" id="GO:0016758">
    <property type="term" value="F:hexosyltransferase activity"/>
    <property type="evidence" value="ECO:0007669"/>
    <property type="project" value="UniProtKB-ARBA"/>
</dbReference>
<dbReference type="Pfam" id="PF00535">
    <property type="entry name" value="Glycos_transf_2"/>
    <property type="match status" value="1"/>
</dbReference>